<organism evidence="3 4">
    <name type="scientific">Kistimonas scapharcae</name>
    <dbReference type="NCBI Taxonomy" id="1036133"/>
    <lineage>
        <taxon>Bacteria</taxon>
        <taxon>Pseudomonadati</taxon>
        <taxon>Pseudomonadota</taxon>
        <taxon>Gammaproteobacteria</taxon>
        <taxon>Oceanospirillales</taxon>
        <taxon>Endozoicomonadaceae</taxon>
        <taxon>Kistimonas</taxon>
    </lineage>
</organism>
<dbReference type="Pfam" id="PF07514">
    <property type="entry name" value="TraI_2"/>
    <property type="match status" value="1"/>
</dbReference>
<feature type="compositionally biased region" description="Basic and acidic residues" evidence="1">
    <location>
        <begin position="174"/>
        <end position="194"/>
    </location>
</feature>
<feature type="compositionally biased region" description="Basic and acidic residues" evidence="1">
    <location>
        <begin position="255"/>
        <end position="267"/>
    </location>
</feature>
<reference evidence="4" key="1">
    <citation type="journal article" date="2019" name="Int. J. Syst. Evol. Microbiol.">
        <title>The Global Catalogue of Microorganisms (GCM) 10K type strain sequencing project: providing services to taxonomists for standard genome sequencing and annotation.</title>
        <authorList>
            <consortium name="The Broad Institute Genomics Platform"/>
            <consortium name="The Broad Institute Genome Sequencing Center for Infectious Disease"/>
            <person name="Wu L."/>
            <person name="Ma J."/>
        </authorList>
    </citation>
    <scope>NUCLEOTIDE SEQUENCE [LARGE SCALE GENOMIC DNA]</scope>
    <source>
        <strain evidence="4">JCM 17805</strain>
    </source>
</reference>
<dbReference type="InterPro" id="IPR011119">
    <property type="entry name" value="Unchr_helicase_relaxase_TraI"/>
</dbReference>
<evidence type="ECO:0000313" key="3">
    <source>
        <dbReference type="EMBL" id="GAA4649330.1"/>
    </source>
</evidence>
<evidence type="ECO:0000259" key="2">
    <source>
        <dbReference type="Pfam" id="PF07514"/>
    </source>
</evidence>
<dbReference type="Proteomes" id="UP001500604">
    <property type="component" value="Unassembled WGS sequence"/>
</dbReference>
<feature type="region of interest" description="Disordered" evidence="1">
    <location>
        <begin position="167"/>
        <end position="208"/>
    </location>
</feature>
<sequence>MLDAVSTMTSENTLSQLVKNADMTSTTRDLHTLYDGVSVDGISVPVEKHILNAIRALLDGQNWKCNEPGARVWVFGDGYVHIVWSQAALDIKSYLYEQKVTGIPQDPDILADILIEKGIAISNTGSGEELPLRYWKMSPACVGTNDKPLSLKMLRLASTGFIFHSEPPSPVQLHDSKPNTKKDNNPVKIDRSHIPDQSPNTSPPLDREKNPFAHVVQILSQAKEPSEPAKDDNSVSVVPAGNGTNVSGDVVDPVDNGKKITDQKSEPKPLPDIYHEFVGLGGYWKVIAELALSDPMAFLLQEDGCFSRYPNIVERINKDQSALVTLKELGELGWLKSNPENAALYTHKRKLSDSNPNHRYVMFMGKVRSGIEAIAGLKSPVHEKTVKQGSCTSPTPAIEPDTKAKNPLYARLVRDFLTAEQAKSLSTTNEAIAVNLKSVIKALPEIVDDLGIPRPKGRHTVIGYSRLLDKVPGLEVDTKSLLIRSEP</sequence>
<evidence type="ECO:0000256" key="1">
    <source>
        <dbReference type="SAM" id="MobiDB-lite"/>
    </source>
</evidence>
<accession>A0ABP8V1Z4</accession>
<feature type="domain" description="Uncharacterised" evidence="2">
    <location>
        <begin position="2"/>
        <end position="126"/>
    </location>
</feature>
<name>A0ABP8V1Z4_9GAMM</name>
<evidence type="ECO:0000313" key="4">
    <source>
        <dbReference type="Proteomes" id="UP001500604"/>
    </source>
</evidence>
<dbReference type="EMBL" id="BAABFL010000130">
    <property type="protein sequence ID" value="GAA4649330.1"/>
    <property type="molecule type" value="Genomic_DNA"/>
</dbReference>
<feature type="region of interest" description="Disordered" evidence="1">
    <location>
        <begin position="240"/>
        <end position="267"/>
    </location>
</feature>
<comment type="caution">
    <text evidence="3">The sequence shown here is derived from an EMBL/GenBank/DDBJ whole genome shotgun (WGS) entry which is preliminary data.</text>
</comment>
<protein>
    <recommendedName>
        <fullName evidence="2">Uncharacterized domain-containing protein</fullName>
    </recommendedName>
</protein>
<proteinExistence type="predicted"/>
<gene>
    <name evidence="3" type="ORF">GCM10023116_16040</name>
</gene>
<keyword evidence="4" id="KW-1185">Reference proteome</keyword>